<keyword evidence="2" id="KW-1185">Reference proteome</keyword>
<name>A0ABT4QDN2_9BACL</name>
<proteinExistence type="predicted"/>
<protein>
    <recommendedName>
        <fullName evidence="3">DUF4279 domain-containing protein</fullName>
    </recommendedName>
</protein>
<sequence length="165" mass="19202">MSFELNILVLQQEIAEQIPFESPLKLQIESNEILPHAMFWPFMSSNKGTWYIVGVEEDDFFSASPVLDSEFESVEDKDLPYWVNDEDAKSNLTSLKISDTYREELFKLMRCLLKQSPIRSIMFMSRYQGGDKEVICGVLSLDEFIDLQEQGKVLFNVSYIIRHVE</sequence>
<gene>
    <name evidence="1" type="ORF">O9H85_21410</name>
</gene>
<accession>A0ABT4QDN2</accession>
<reference evidence="1 2" key="1">
    <citation type="submission" date="2022-12" db="EMBL/GenBank/DDBJ databases">
        <title>Draft genome sequence of Paenibacillus sp. dW9.</title>
        <authorList>
            <person name="Choi E.-W."/>
            <person name="Kim D.-U."/>
        </authorList>
    </citation>
    <scope>NUCLEOTIDE SEQUENCE [LARGE SCALE GENOMIC DNA]</scope>
    <source>
        <strain evidence="2">dW9</strain>
    </source>
</reference>
<dbReference type="EMBL" id="JAQAGZ010000014">
    <property type="protein sequence ID" value="MCZ8514933.1"/>
    <property type="molecule type" value="Genomic_DNA"/>
</dbReference>
<comment type="caution">
    <text evidence="1">The sequence shown here is derived from an EMBL/GenBank/DDBJ whole genome shotgun (WGS) entry which is preliminary data.</text>
</comment>
<evidence type="ECO:0008006" key="3">
    <source>
        <dbReference type="Google" id="ProtNLM"/>
    </source>
</evidence>
<organism evidence="1 2">
    <name type="scientific">Paenibacillus gyeongsangnamensis</name>
    <dbReference type="NCBI Taxonomy" id="3388067"/>
    <lineage>
        <taxon>Bacteria</taxon>
        <taxon>Bacillati</taxon>
        <taxon>Bacillota</taxon>
        <taxon>Bacilli</taxon>
        <taxon>Bacillales</taxon>
        <taxon>Paenibacillaceae</taxon>
        <taxon>Paenibacillus</taxon>
    </lineage>
</organism>
<evidence type="ECO:0000313" key="2">
    <source>
        <dbReference type="Proteomes" id="UP001527882"/>
    </source>
</evidence>
<dbReference type="Proteomes" id="UP001527882">
    <property type="component" value="Unassembled WGS sequence"/>
</dbReference>
<evidence type="ECO:0000313" key="1">
    <source>
        <dbReference type="EMBL" id="MCZ8514933.1"/>
    </source>
</evidence>
<dbReference type="RefSeq" id="WP_269883460.1">
    <property type="nucleotide sequence ID" value="NZ_JAQAGZ010000014.1"/>
</dbReference>